<organism evidence="1 2">
    <name type="scientific">[Clostridium] asparagiforme DSM 15981</name>
    <dbReference type="NCBI Taxonomy" id="518636"/>
    <lineage>
        <taxon>Bacteria</taxon>
        <taxon>Bacillati</taxon>
        <taxon>Bacillota</taxon>
        <taxon>Clostridia</taxon>
        <taxon>Lachnospirales</taxon>
        <taxon>Lachnospiraceae</taxon>
        <taxon>Enterocloster</taxon>
    </lineage>
</organism>
<reference evidence="1 2" key="1">
    <citation type="submission" date="2009-01" db="EMBL/GenBank/DDBJ databases">
        <authorList>
            <person name="Fulton L."/>
            <person name="Clifton S."/>
            <person name="Fulton B."/>
            <person name="Xu J."/>
            <person name="Minx P."/>
            <person name="Pepin K.H."/>
            <person name="Johnson M."/>
            <person name="Bhonagiri V."/>
            <person name="Nash W.E."/>
            <person name="Mardis E.R."/>
            <person name="Wilson R.K."/>
        </authorList>
    </citation>
    <scope>NUCLEOTIDE SEQUENCE [LARGE SCALE GENOMIC DNA]</scope>
    <source>
        <strain evidence="1 2">DSM 15981</strain>
    </source>
</reference>
<dbReference type="Proteomes" id="UP000004756">
    <property type="component" value="Unassembled WGS sequence"/>
</dbReference>
<evidence type="ECO:0000313" key="2">
    <source>
        <dbReference type="Proteomes" id="UP000004756"/>
    </source>
</evidence>
<dbReference type="AlphaFoldDB" id="C0CXB3"/>
<keyword evidence="2" id="KW-1185">Reference proteome</keyword>
<dbReference type="HOGENOM" id="CLU_3181857_0_0_9"/>
<evidence type="ECO:0000313" key="1">
    <source>
        <dbReference type="EMBL" id="EEG56293.1"/>
    </source>
</evidence>
<gene>
    <name evidence="1" type="ORF">CLOSTASPAR_01634</name>
</gene>
<dbReference type="EMBL" id="ACCJ01000080">
    <property type="protein sequence ID" value="EEG56293.1"/>
    <property type="molecule type" value="Genomic_DNA"/>
</dbReference>
<accession>C0CXB3</accession>
<proteinExistence type="predicted"/>
<protein>
    <submittedName>
        <fullName evidence="1">Uncharacterized protein</fullName>
    </submittedName>
</protein>
<sequence length="46" mass="5231">MYHIAVMLPFIGCIAAFLLDAMDQWTAGAAEEKEEETQCLKPVWKM</sequence>
<name>C0CXB3_9FIRM</name>
<comment type="caution">
    <text evidence="1">The sequence shown here is derived from an EMBL/GenBank/DDBJ whole genome shotgun (WGS) entry which is preliminary data.</text>
</comment>
<reference evidence="1 2" key="2">
    <citation type="submission" date="2009-02" db="EMBL/GenBank/DDBJ databases">
        <title>Draft genome sequence of Clostridium asparagiforme (DSM 15981).</title>
        <authorList>
            <person name="Sudarsanam P."/>
            <person name="Ley R."/>
            <person name="Guruge J."/>
            <person name="Turnbaugh P.J."/>
            <person name="Mahowald M."/>
            <person name="Liep D."/>
            <person name="Gordon J."/>
        </authorList>
    </citation>
    <scope>NUCLEOTIDE SEQUENCE [LARGE SCALE GENOMIC DNA]</scope>
    <source>
        <strain evidence="1 2">DSM 15981</strain>
    </source>
</reference>